<sequence>MESFQVEVSAGPARAVPARRTWTPMKIAVAVILVICSLLGELPFMVGGPPDRKRSRVGAQEDGQLWLMQGGPGAPSHPLLNMISVVGKVSYTLDHRGTGWSSALDCPKVRVKPGNLPWGTSWMKWVGLGNVSTETIDACLAEVSEDIGAPKHFTAANAARDLASVIMAVQAETGSTADVGIHGFSYGTVWARRFLELQGREFPIIVSHVGIDGVCSADYDFGQYALAANRAGRRLLDDYCHADCRSMLGAPAQGSVSAWFEEAVQEIDKAVADGSAGLCGKHLWEQFAKSSAPSGWTAKASAKEALGVFGYLSVTQGAGSMKNFVTFVITLRRCVRDAAAKTIPPDFWAVADKISSQAFSASLYFNAKPPDFSAILHHVVGFGDMWKGPPELHAWGSTDAQHGSCSLESWRRFFDERVVWAPDFVTLMSRYQDVFNKYGYRENYRLVHSNGHMASNVTVLVTNGDLDGQTPLRSARATFEALPTCKAKVELRTGKHCVSSDSCVRGVVQAFYRGSVACPPGSLTPEDSSDLQVALNKFQSGACSSNTITWQRGFLDVDKCGQEHLSIQCNQSGASVVESYDFGFTDGIHGVCERCFAKCLKLLGQANVPNSRCVCAAEAASCGARIGNCTDAGFAFCSKEASNAGCADVEKLCQEPTAIRAEDAAAPIAV</sequence>
<evidence type="ECO:0000256" key="1">
    <source>
        <dbReference type="SAM" id="Phobius"/>
    </source>
</evidence>
<accession>A0A812J9B8</accession>
<dbReference type="EMBL" id="CAJNDS010000391">
    <property type="protein sequence ID" value="CAE7200982.1"/>
    <property type="molecule type" value="Genomic_DNA"/>
</dbReference>
<evidence type="ECO:0000313" key="2">
    <source>
        <dbReference type="EMBL" id="CAE7200982.1"/>
    </source>
</evidence>
<evidence type="ECO:0008006" key="4">
    <source>
        <dbReference type="Google" id="ProtNLM"/>
    </source>
</evidence>
<dbReference type="Gene3D" id="3.40.50.1820">
    <property type="entry name" value="alpha/beta hydrolase"/>
    <property type="match status" value="1"/>
</dbReference>
<organism evidence="2 3">
    <name type="scientific">Symbiodinium natans</name>
    <dbReference type="NCBI Taxonomy" id="878477"/>
    <lineage>
        <taxon>Eukaryota</taxon>
        <taxon>Sar</taxon>
        <taxon>Alveolata</taxon>
        <taxon>Dinophyceae</taxon>
        <taxon>Suessiales</taxon>
        <taxon>Symbiodiniaceae</taxon>
        <taxon>Symbiodinium</taxon>
    </lineage>
</organism>
<keyword evidence="3" id="KW-1185">Reference proteome</keyword>
<protein>
    <recommendedName>
        <fullName evidence="4">Peptidase S33 tripeptidyl aminopeptidase-like C-terminal domain-containing protein</fullName>
    </recommendedName>
</protein>
<dbReference type="OrthoDB" id="427735at2759"/>
<keyword evidence="1" id="KW-0812">Transmembrane</keyword>
<feature type="transmembrane region" description="Helical" evidence="1">
    <location>
        <begin position="27"/>
        <end position="46"/>
    </location>
</feature>
<dbReference type="Proteomes" id="UP000604046">
    <property type="component" value="Unassembled WGS sequence"/>
</dbReference>
<comment type="caution">
    <text evidence="2">The sequence shown here is derived from an EMBL/GenBank/DDBJ whole genome shotgun (WGS) entry which is preliminary data.</text>
</comment>
<evidence type="ECO:0000313" key="3">
    <source>
        <dbReference type="Proteomes" id="UP000604046"/>
    </source>
</evidence>
<reference evidence="2" key="1">
    <citation type="submission" date="2021-02" db="EMBL/GenBank/DDBJ databases">
        <authorList>
            <person name="Dougan E. K."/>
            <person name="Rhodes N."/>
            <person name="Thang M."/>
            <person name="Chan C."/>
        </authorList>
    </citation>
    <scope>NUCLEOTIDE SEQUENCE</scope>
</reference>
<dbReference type="AlphaFoldDB" id="A0A812J9B8"/>
<gene>
    <name evidence="2" type="ORF">SNAT2548_LOCUS5987</name>
</gene>
<dbReference type="SUPFAM" id="SSF53474">
    <property type="entry name" value="alpha/beta-Hydrolases"/>
    <property type="match status" value="1"/>
</dbReference>
<keyword evidence="1" id="KW-1133">Transmembrane helix</keyword>
<dbReference type="InterPro" id="IPR029058">
    <property type="entry name" value="AB_hydrolase_fold"/>
</dbReference>
<name>A0A812J9B8_9DINO</name>
<keyword evidence="1" id="KW-0472">Membrane</keyword>
<proteinExistence type="predicted"/>